<dbReference type="PANTHER" id="PTHR42815:SF2">
    <property type="entry name" value="FAD-BINDING, PUTATIVE (AFU_ORTHOLOGUE AFUA_6G07600)-RELATED"/>
    <property type="match status" value="1"/>
</dbReference>
<organism evidence="2 3">
    <name type="scientific">Methylobacterium currus</name>
    <dbReference type="NCBI Taxonomy" id="2051553"/>
    <lineage>
        <taxon>Bacteria</taxon>
        <taxon>Pseudomonadati</taxon>
        <taxon>Pseudomonadota</taxon>
        <taxon>Alphaproteobacteria</taxon>
        <taxon>Hyphomicrobiales</taxon>
        <taxon>Methylobacteriaceae</taxon>
        <taxon>Methylobacterium</taxon>
    </lineage>
</organism>
<proteinExistence type="predicted"/>
<keyword evidence="3" id="KW-1185">Reference proteome</keyword>
<dbReference type="InterPro" id="IPR012349">
    <property type="entry name" value="Split_barrel_FMN-bd"/>
</dbReference>
<evidence type="ECO:0000313" key="3">
    <source>
        <dbReference type="Proteomes" id="UP000244755"/>
    </source>
</evidence>
<dbReference type="PANTHER" id="PTHR42815">
    <property type="entry name" value="FAD-BINDING, PUTATIVE (AFU_ORTHOLOGUE AFUA_6G07600)-RELATED"/>
    <property type="match status" value="1"/>
</dbReference>
<dbReference type="Gene3D" id="2.30.110.10">
    <property type="entry name" value="Electron Transport, Fmn-binding Protein, Chain A"/>
    <property type="match status" value="1"/>
</dbReference>
<accession>A0A2R4WDZ9</accession>
<reference evidence="2 3" key="1">
    <citation type="submission" date="2018-04" db="EMBL/GenBank/DDBJ databases">
        <title>Methylobacterium sp. PR1016A genome.</title>
        <authorList>
            <person name="Park W."/>
        </authorList>
    </citation>
    <scope>NUCLEOTIDE SEQUENCE [LARGE SCALE GENOMIC DNA]</scope>
    <source>
        <strain evidence="2 3">PR1016A</strain>
    </source>
</reference>
<dbReference type="SUPFAM" id="SSF50475">
    <property type="entry name" value="FMN-binding split barrel"/>
    <property type="match status" value="1"/>
</dbReference>
<dbReference type="AlphaFoldDB" id="A0A2R4WDZ9"/>
<dbReference type="EMBL" id="CP028843">
    <property type="protein sequence ID" value="AWB19763.1"/>
    <property type="molecule type" value="Genomic_DNA"/>
</dbReference>
<dbReference type="InterPro" id="IPR011576">
    <property type="entry name" value="Pyridox_Oxase_N"/>
</dbReference>
<feature type="domain" description="Pyridoxamine 5'-phosphate oxidase N-terminal" evidence="1">
    <location>
        <begin position="32"/>
        <end position="152"/>
    </location>
</feature>
<name>A0A2R4WDZ9_9HYPH</name>
<dbReference type="InterPro" id="IPR024029">
    <property type="entry name" value="Pyridox_Oxase_FMN-dep"/>
</dbReference>
<dbReference type="KEGG" id="mee:DA075_01415"/>
<dbReference type="RefSeq" id="WP_099951689.1">
    <property type="nucleotide sequence ID" value="NZ_CP028843.1"/>
</dbReference>
<gene>
    <name evidence="2" type="ORF">DA075_01415</name>
</gene>
<sequence>MAILKTEADLERVYGAFGAVGEASTVKVADHITPHYRRFIEAAPFAALATSGPEGLDCSPRGDRPGFVRVADPHTLLLPDRRGNNRIDSLRNVVRDPRVGLMFLIPGLGNALRINGRAVIEDDAELCTSFAVEGKAPRTVMVIRVGEVYFQCARALIRSGLWRADSQVDPTTMPTPGQILAGLSEGRVGGETYDAAWAERAKQTMW</sequence>
<dbReference type="Proteomes" id="UP000244755">
    <property type="component" value="Chromosome 1"/>
</dbReference>
<evidence type="ECO:0000259" key="1">
    <source>
        <dbReference type="Pfam" id="PF01243"/>
    </source>
</evidence>
<dbReference type="NCBIfam" id="TIGR04025">
    <property type="entry name" value="PPOX_FMN_DR2398"/>
    <property type="match status" value="1"/>
</dbReference>
<evidence type="ECO:0000313" key="2">
    <source>
        <dbReference type="EMBL" id="AWB19763.1"/>
    </source>
</evidence>
<protein>
    <submittedName>
        <fullName evidence="2">Pyridoxamine 5'-phosphate oxidase family protein</fullName>
    </submittedName>
</protein>
<dbReference type="Pfam" id="PF01243">
    <property type="entry name" value="PNPOx_N"/>
    <property type="match status" value="1"/>
</dbReference>
<dbReference type="OrthoDB" id="9790331at2"/>